<dbReference type="eggNOG" id="COG1807">
    <property type="taxonomic scope" value="Bacteria"/>
</dbReference>
<sequence length="534" mass="63205">MTIIQNRYAVSLFFFLTVFVFFWNIWLNDVWIPNEAFYAEAAREMIENKNPLDIYYNYEPRFNKPPMTYWLVALSFLVFGVSEFAVRLPIVLLALGSIYFTYRIGRELYSHNVGIASAAVMAFSFQFVINSRYASPEIPLTFFFTATLYFFIAGYRRRKWKYILLSYIFLGLTVLTKGYPYIIVIGGIVFLYILIDRSFNLREFLRELNFLKVYIGIPLVLIIGFGWYLYMYLKFGEAFLDVTLNETLRRALHKQSKPLDIFFYIPVILWGFLPYSLVFFYSLVNIKGKIKELAFPLSWFAVMFLIFTIAKGKIPVYMIQAHVGMSIIVGYFLINHHPDKRILRYIYRGIFVFTGLLILVVNIFIIYKFRLDILLYLLAAAPAIIALRYRDLIFFPFISFLVTFMIFTISILPKVEKYRPYDRIGMIINDNVPQRDIPLIVEKKFWHNLPFYAKRKVLRDYSIDQILKYQQERPLLALVSEKGLKKIKDAEILWSGYLYRKGSESRFAILLKYVLKAEKGDLSGFEKRYLIYKR</sequence>
<evidence type="ECO:0000256" key="6">
    <source>
        <dbReference type="ARBA" id="ARBA00022989"/>
    </source>
</evidence>
<evidence type="ECO:0000256" key="8">
    <source>
        <dbReference type="SAM" id="Phobius"/>
    </source>
</evidence>
<dbReference type="HOGENOM" id="CLU_019200_0_1_0"/>
<dbReference type="GO" id="GO:0016763">
    <property type="term" value="F:pentosyltransferase activity"/>
    <property type="evidence" value="ECO:0007669"/>
    <property type="project" value="TreeGrafter"/>
</dbReference>
<evidence type="ECO:0000256" key="4">
    <source>
        <dbReference type="ARBA" id="ARBA00022679"/>
    </source>
</evidence>
<feature type="transmembrane region" description="Helical" evidence="8">
    <location>
        <begin position="159"/>
        <end position="175"/>
    </location>
</feature>
<keyword evidence="4 10" id="KW-0808">Transferase</keyword>
<feature type="transmembrane region" description="Helical" evidence="8">
    <location>
        <begin position="108"/>
        <end position="127"/>
    </location>
</feature>
<feature type="transmembrane region" description="Helical" evidence="8">
    <location>
        <begin position="211"/>
        <end position="230"/>
    </location>
</feature>
<feature type="transmembrane region" description="Helical" evidence="8">
    <location>
        <begin position="133"/>
        <end position="152"/>
    </location>
</feature>
<feature type="transmembrane region" description="Helical" evidence="8">
    <location>
        <begin position="7"/>
        <end position="26"/>
    </location>
</feature>
<dbReference type="GO" id="GO:0004169">
    <property type="term" value="F:dolichyl-phosphate-mannose-protein mannosyltransferase activity"/>
    <property type="evidence" value="ECO:0007669"/>
    <property type="project" value="UniProtKB-EC"/>
</dbReference>
<feature type="transmembrane region" description="Helical" evidence="8">
    <location>
        <begin position="69"/>
        <end position="96"/>
    </location>
</feature>
<reference evidence="10 11" key="1">
    <citation type="journal article" date="2009" name="J. Bacteriol.">
        <title>Complete and draft genome sequences of six members of the Aquificales.</title>
        <authorList>
            <person name="Reysenbach A.L."/>
            <person name="Hamamura N."/>
            <person name="Podar M."/>
            <person name="Griffiths E."/>
            <person name="Ferreira S."/>
            <person name="Hochstein R."/>
            <person name="Heidelberg J."/>
            <person name="Johnson J."/>
            <person name="Mead D."/>
            <person name="Pohorille A."/>
            <person name="Sarmiento M."/>
            <person name="Schweighofer K."/>
            <person name="Seshadri R."/>
            <person name="Voytek M.A."/>
        </authorList>
    </citation>
    <scope>NUCLEOTIDE SEQUENCE [LARGE SCALE GENOMIC DNA]</scope>
    <source>
        <strain evidence="11">DSM 14350 / EX-H1</strain>
    </source>
</reference>
<feature type="transmembrane region" description="Helical" evidence="8">
    <location>
        <begin position="316"/>
        <end position="334"/>
    </location>
</feature>
<feature type="transmembrane region" description="Helical" evidence="8">
    <location>
        <begin position="181"/>
        <end position="199"/>
    </location>
</feature>
<dbReference type="InterPro" id="IPR038731">
    <property type="entry name" value="RgtA/B/C-like"/>
</dbReference>
<dbReference type="RefSeq" id="WP_015898925.1">
    <property type="nucleotide sequence ID" value="NC_012440.1"/>
</dbReference>
<organism evidence="10 11">
    <name type="scientific">Persephonella marina (strain DSM 14350 / EX-H1)</name>
    <dbReference type="NCBI Taxonomy" id="123214"/>
    <lineage>
        <taxon>Bacteria</taxon>
        <taxon>Pseudomonadati</taxon>
        <taxon>Aquificota</taxon>
        <taxon>Aquificia</taxon>
        <taxon>Aquificales</taxon>
        <taxon>Hydrogenothermaceae</taxon>
        <taxon>Persephonella</taxon>
    </lineage>
</organism>
<dbReference type="GO" id="GO:0009103">
    <property type="term" value="P:lipopolysaccharide biosynthetic process"/>
    <property type="evidence" value="ECO:0007669"/>
    <property type="project" value="UniProtKB-ARBA"/>
</dbReference>
<evidence type="ECO:0000256" key="2">
    <source>
        <dbReference type="ARBA" id="ARBA00022475"/>
    </source>
</evidence>
<dbReference type="PANTHER" id="PTHR33908:SF3">
    <property type="entry name" value="UNDECAPRENYL PHOSPHATE-ALPHA-4-AMINO-4-DEOXY-L-ARABINOSE ARABINOSYL TRANSFERASE"/>
    <property type="match status" value="1"/>
</dbReference>
<gene>
    <name evidence="10" type="ordered locus">PERMA_1632</name>
</gene>
<keyword evidence="3 10" id="KW-0328">Glycosyltransferase</keyword>
<dbReference type="GO" id="GO:0010041">
    <property type="term" value="P:response to iron(III) ion"/>
    <property type="evidence" value="ECO:0007669"/>
    <property type="project" value="TreeGrafter"/>
</dbReference>
<dbReference type="CAZy" id="GT83">
    <property type="family name" value="Glycosyltransferase Family 83"/>
</dbReference>
<dbReference type="OrthoDB" id="9775035at2"/>
<evidence type="ECO:0000256" key="7">
    <source>
        <dbReference type="ARBA" id="ARBA00023136"/>
    </source>
</evidence>
<feature type="transmembrane region" description="Helical" evidence="8">
    <location>
        <begin position="293"/>
        <end position="310"/>
    </location>
</feature>
<dbReference type="Proteomes" id="UP000001366">
    <property type="component" value="Chromosome"/>
</dbReference>
<evidence type="ECO:0000256" key="1">
    <source>
        <dbReference type="ARBA" id="ARBA00004651"/>
    </source>
</evidence>
<accession>C0QRV2</accession>
<dbReference type="Pfam" id="PF13231">
    <property type="entry name" value="PMT_2"/>
    <property type="match status" value="1"/>
</dbReference>
<dbReference type="KEGG" id="pmx:PERMA_1632"/>
<feature type="domain" description="Glycosyltransferase RgtA/B/C/D-like" evidence="9">
    <location>
        <begin position="63"/>
        <end position="203"/>
    </location>
</feature>
<evidence type="ECO:0000259" key="9">
    <source>
        <dbReference type="Pfam" id="PF13231"/>
    </source>
</evidence>
<dbReference type="InterPro" id="IPR050297">
    <property type="entry name" value="LipidA_mod_glycosyltrf_83"/>
</dbReference>
<dbReference type="STRING" id="123214.PERMA_1632"/>
<dbReference type="PaxDb" id="123214-PERMA_1632"/>
<dbReference type="EMBL" id="CP001230">
    <property type="protein sequence ID" value="ACO04821.1"/>
    <property type="molecule type" value="Genomic_DNA"/>
</dbReference>
<proteinExistence type="predicted"/>
<evidence type="ECO:0000256" key="3">
    <source>
        <dbReference type="ARBA" id="ARBA00022676"/>
    </source>
</evidence>
<evidence type="ECO:0000313" key="10">
    <source>
        <dbReference type="EMBL" id="ACO04821.1"/>
    </source>
</evidence>
<name>C0QRV2_PERMH</name>
<feature type="transmembrane region" description="Helical" evidence="8">
    <location>
        <begin position="394"/>
        <end position="412"/>
    </location>
</feature>
<evidence type="ECO:0000256" key="5">
    <source>
        <dbReference type="ARBA" id="ARBA00022692"/>
    </source>
</evidence>
<evidence type="ECO:0000313" key="11">
    <source>
        <dbReference type="Proteomes" id="UP000001366"/>
    </source>
</evidence>
<protein>
    <submittedName>
        <fullName evidence="10">Dolichyl-phosphate-mannose-protein mannosyltransferase</fullName>
        <ecNumber evidence="10">2.4.1.109</ecNumber>
    </submittedName>
</protein>
<keyword evidence="2" id="KW-1003">Cell membrane</keyword>
<dbReference type="AlphaFoldDB" id="C0QRV2"/>
<keyword evidence="11" id="KW-1185">Reference proteome</keyword>
<feature type="transmembrane region" description="Helical" evidence="8">
    <location>
        <begin position="261"/>
        <end position="281"/>
    </location>
</feature>
<keyword evidence="7 8" id="KW-0472">Membrane</keyword>
<dbReference type="EC" id="2.4.1.109" evidence="10"/>
<keyword evidence="5 8" id="KW-0812">Transmembrane</keyword>
<comment type="subcellular location">
    <subcellularLocation>
        <location evidence="1">Cell membrane</location>
        <topology evidence="1">Multi-pass membrane protein</topology>
    </subcellularLocation>
</comment>
<feature type="transmembrane region" description="Helical" evidence="8">
    <location>
        <begin position="346"/>
        <end position="367"/>
    </location>
</feature>
<dbReference type="PANTHER" id="PTHR33908">
    <property type="entry name" value="MANNOSYLTRANSFERASE YKCB-RELATED"/>
    <property type="match status" value="1"/>
</dbReference>
<dbReference type="GO" id="GO:0005886">
    <property type="term" value="C:plasma membrane"/>
    <property type="evidence" value="ECO:0007669"/>
    <property type="project" value="UniProtKB-SubCell"/>
</dbReference>
<keyword evidence="6 8" id="KW-1133">Transmembrane helix</keyword>